<keyword evidence="1" id="KW-0732">Signal</keyword>
<accession>A0A8J5N467</accession>
<evidence type="ECO:0000313" key="3">
    <source>
        <dbReference type="Proteomes" id="UP000747542"/>
    </source>
</evidence>
<dbReference type="EMBL" id="JAHLQT010010178">
    <property type="protein sequence ID" value="KAG7173098.1"/>
    <property type="molecule type" value="Genomic_DNA"/>
</dbReference>
<protein>
    <submittedName>
        <fullName evidence="2">Putative myb-like protein W-like</fullName>
    </submittedName>
</protein>
<dbReference type="AlphaFoldDB" id="A0A8J5N467"/>
<organism evidence="2 3">
    <name type="scientific">Homarus americanus</name>
    <name type="common">American lobster</name>
    <dbReference type="NCBI Taxonomy" id="6706"/>
    <lineage>
        <taxon>Eukaryota</taxon>
        <taxon>Metazoa</taxon>
        <taxon>Ecdysozoa</taxon>
        <taxon>Arthropoda</taxon>
        <taxon>Crustacea</taxon>
        <taxon>Multicrustacea</taxon>
        <taxon>Malacostraca</taxon>
        <taxon>Eumalacostraca</taxon>
        <taxon>Eucarida</taxon>
        <taxon>Decapoda</taxon>
        <taxon>Pleocyemata</taxon>
        <taxon>Astacidea</taxon>
        <taxon>Nephropoidea</taxon>
        <taxon>Nephropidae</taxon>
        <taxon>Homarus</taxon>
    </lineage>
</organism>
<proteinExistence type="predicted"/>
<evidence type="ECO:0000313" key="2">
    <source>
        <dbReference type="EMBL" id="KAG7173098.1"/>
    </source>
</evidence>
<evidence type="ECO:0000256" key="1">
    <source>
        <dbReference type="SAM" id="SignalP"/>
    </source>
</evidence>
<reference evidence="2" key="1">
    <citation type="journal article" date="2021" name="Sci. Adv.">
        <title>The American lobster genome reveals insights on longevity, neural, and immune adaptations.</title>
        <authorList>
            <person name="Polinski J.M."/>
            <person name="Zimin A.V."/>
            <person name="Clark K.F."/>
            <person name="Kohn A.B."/>
            <person name="Sadowski N."/>
            <person name="Timp W."/>
            <person name="Ptitsyn A."/>
            <person name="Khanna P."/>
            <person name="Romanova D.Y."/>
            <person name="Williams P."/>
            <person name="Greenwood S.J."/>
            <person name="Moroz L.L."/>
            <person name="Walt D.R."/>
            <person name="Bodnar A.G."/>
        </authorList>
    </citation>
    <scope>NUCLEOTIDE SEQUENCE</scope>
    <source>
        <strain evidence="2">GMGI-L3</strain>
    </source>
</reference>
<feature type="signal peptide" evidence="1">
    <location>
        <begin position="1"/>
        <end position="22"/>
    </location>
</feature>
<name>A0A8J5N467_HOMAM</name>
<sequence length="392" mass="43768">MTAFVYILFLVMSLMCFESARLVDFGDLEYRMLDFEFEVLLKMYLKEWRFLTEDSKMMDLGEVLPKRTFIRESYTRDIKISNHRNGRVVDTSKPRSKTLGNTKVSGLNTSLNNEVSHRMDTNVKRMNHEKSLTSNVSQNLTNVIKTLEEEGLSGSMMGAEVDEEDQEEEVLSRGKRGGGMPVMYMPGGGKKTRKCSQVNGLLGGFNTFNYLTFVTGVITLVLNVNNNLNNNNNNNNLNNNNDISNNNVNANTNTQNANQVVLFPPGRKRRSLADWLLQVASMRSAITTDKDIKSLSAEQKSNVGTELETSWCLATEAVVVALQLFDVWIQASTGVSGDCGWAEYCKVLHDLTSKGSISGALAKPVRSFSKLVSPQWVGSTTCLLHRARCKLL</sequence>
<dbReference type="Proteomes" id="UP000747542">
    <property type="component" value="Unassembled WGS sequence"/>
</dbReference>
<comment type="caution">
    <text evidence="2">The sequence shown here is derived from an EMBL/GenBank/DDBJ whole genome shotgun (WGS) entry which is preliminary data.</text>
</comment>
<gene>
    <name evidence="2" type="primary">mybW-L</name>
    <name evidence="2" type="ORF">Hamer_G008621</name>
</gene>
<dbReference type="OrthoDB" id="6372764at2759"/>
<keyword evidence="3" id="KW-1185">Reference proteome</keyword>
<feature type="chain" id="PRO_5035216337" evidence="1">
    <location>
        <begin position="23"/>
        <end position="392"/>
    </location>
</feature>